<protein>
    <recommendedName>
        <fullName evidence="2">Peptidase M24 domain-containing protein</fullName>
    </recommendedName>
</protein>
<dbReference type="Pfam" id="PF00557">
    <property type="entry name" value="Peptidase_M24"/>
    <property type="match status" value="2"/>
</dbReference>
<dbReference type="PRINTS" id="PR00599">
    <property type="entry name" value="MAPEPTIDASE"/>
</dbReference>
<feature type="domain" description="Peptidase M24" evidence="2">
    <location>
        <begin position="274"/>
        <end position="331"/>
    </location>
</feature>
<keyword evidence="4" id="KW-1185">Reference proteome</keyword>
<dbReference type="PANTHER" id="PTHR43330">
    <property type="entry name" value="METHIONINE AMINOPEPTIDASE"/>
    <property type="match status" value="1"/>
</dbReference>
<dbReference type="GO" id="GO:0005829">
    <property type="term" value="C:cytosol"/>
    <property type="evidence" value="ECO:0007669"/>
    <property type="project" value="TreeGrafter"/>
</dbReference>
<feature type="compositionally biased region" description="Low complexity" evidence="1">
    <location>
        <begin position="554"/>
        <end position="566"/>
    </location>
</feature>
<feature type="domain" description="Peptidase M24" evidence="2">
    <location>
        <begin position="353"/>
        <end position="453"/>
    </location>
</feature>
<dbReference type="InterPro" id="IPR036005">
    <property type="entry name" value="Creatinase/aminopeptidase-like"/>
</dbReference>
<dbReference type="Proteomes" id="UP000734854">
    <property type="component" value="Unassembled WGS sequence"/>
</dbReference>
<comment type="caution">
    <text evidence="3">The sequence shown here is derived from an EMBL/GenBank/DDBJ whole genome shotgun (WGS) entry which is preliminary data.</text>
</comment>
<dbReference type="SUPFAM" id="SSF55920">
    <property type="entry name" value="Creatinase/aminopeptidase"/>
    <property type="match status" value="2"/>
</dbReference>
<evidence type="ECO:0000313" key="3">
    <source>
        <dbReference type="EMBL" id="KAG6517566.1"/>
    </source>
</evidence>
<dbReference type="Gene3D" id="3.90.230.10">
    <property type="entry name" value="Creatinase/methionine aminopeptidase superfamily"/>
    <property type="match status" value="1"/>
</dbReference>
<gene>
    <name evidence="3" type="ORF">ZIOFF_020962</name>
</gene>
<dbReference type="InterPro" id="IPR001714">
    <property type="entry name" value="Pept_M24_MAP"/>
</dbReference>
<organism evidence="3 4">
    <name type="scientific">Zingiber officinale</name>
    <name type="common">Ginger</name>
    <name type="synonym">Amomum zingiber</name>
    <dbReference type="NCBI Taxonomy" id="94328"/>
    <lineage>
        <taxon>Eukaryota</taxon>
        <taxon>Viridiplantae</taxon>
        <taxon>Streptophyta</taxon>
        <taxon>Embryophyta</taxon>
        <taxon>Tracheophyta</taxon>
        <taxon>Spermatophyta</taxon>
        <taxon>Magnoliopsida</taxon>
        <taxon>Liliopsida</taxon>
        <taxon>Zingiberales</taxon>
        <taxon>Zingiberaceae</taxon>
        <taxon>Zingiber</taxon>
    </lineage>
</organism>
<dbReference type="AlphaFoldDB" id="A0A8J5HJA5"/>
<dbReference type="PANTHER" id="PTHR43330:SF7">
    <property type="entry name" value="METHIONINE AMINOPEPTIDASE 1"/>
    <property type="match status" value="1"/>
</dbReference>
<evidence type="ECO:0000313" key="4">
    <source>
        <dbReference type="Proteomes" id="UP000734854"/>
    </source>
</evidence>
<proteinExistence type="predicted"/>
<reference evidence="3 4" key="1">
    <citation type="submission" date="2020-08" db="EMBL/GenBank/DDBJ databases">
        <title>Plant Genome Project.</title>
        <authorList>
            <person name="Zhang R.-G."/>
        </authorList>
    </citation>
    <scope>NUCLEOTIDE SEQUENCE [LARGE SCALE GENOMIC DNA]</scope>
    <source>
        <tissue evidence="3">Rhizome</tissue>
    </source>
</reference>
<dbReference type="EMBL" id="JACMSC010000006">
    <property type="protein sequence ID" value="KAG6517566.1"/>
    <property type="molecule type" value="Genomic_DNA"/>
</dbReference>
<sequence length="652" mass="72728">MQGASPVLERPRKRTRERLKSLKPIDILMSLASGPPPPVRLSPPPVCLAATKVSTMLEEKEALFLLIVGGVVDAGGGIVCLEEEALSIGMLGEGGAALLGDSEVEDINCQGDHEEMHGRWIERYNVSHLCKFWQGIPKIEPSSDLQNIVEIKTPEQIERMRETCRIAREVLDAAARIIRPGITTDEIDDVVHQATIAADRAALEAKSLKSNPMILRVSVSIELSFLSKILLHVDLLMKSSAMGFRTQEHKKPNCYPIDHFDIWIHHSTIIPFRYAPKSVRLEDGDIVNVDVTVYYKGVHGDLNETFFVGEVDEASRHLVRCTYECLEKAISIDYSITKISHQFELILTYFTSSSVKPGIRFRDVGEVINRHATMSGLAVVKSYCGHVAVDAIVALTPEIGNKAVGIMKAGQTFTIEPMINAGIWRDRLWPDGWTAVTADGKRSAQFEHTLLVSSTFILLNVLDGKRGAQFEHTLLFRTLKNQILKISKHSSTLLNNDFRILSTLLNTNKVTETGVEHPGLPRLLWLRLVLLPPELPGLRVPAFNLSDSAEKGRPSTTSRPRSWTTSTSPTINYSLVFTFSQGSTFTLLAETYPFRFNKKLLTMFYHDIEEANLWQEVEEKGLRSRALLFPTQSKVTEAKYSYQSPVDGPGTT</sequence>
<dbReference type="InterPro" id="IPR000994">
    <property type="entry name" value="Pept_M24"/>
</dbReference>
<dbReference type="GO" id="GO:0070006">
    <property type="term" value="F:metalloaminopeptidase activity"/>
    <property type="evidence" value="ECO:0007669"/>
    <property type="project" value="TreeGrafter"/>
</dbReference>
<evidence type="ECO:0000256" key="1">
    <source>
        <dbReference type="SAM" id="MobiDB-lite"/>
    </source>
</evidence>
<evidence type="ECO:0000259" key="2">
    <source>
        <dbReference type="Pfam" id="PF00557"/>
    </source>
</evidence>
<feature type="region of interest" description="Disordered" evidence="1">
    <location>
        <begin position="546"/>
        <end position="566"/>
    </location>
</feature>
<accession>A0A8J5HJA5</accession>
<name>A0A8J5HJA5_ZINOF</name>